<reference evidence="2" key="1">
    <citation type="submission" date="2013-09" db="EMBL/GenBank/DDBJ databases">
        <title>Corchorus olitorius genome sequencing.</title>
        <authorList>
            <person name="Alam M."/>
            <person name="Haque M.S."/>
            <person name="Islam M.S."/>
            <person name="Emdad E.M."/>
            <person name="Islam M.M."/>
            <person name="Ahmed B."/>
            <person name="Halim A."/>
            <person name="Hossen Q.M.M."/>
            <person name="Hossain M.Z."/>
            <person name="Ahmed R."/>
            <person name="Khan M.M."/>
            <person name="Islam R."/>
            <person name="Rashid M.M."/>
            <person name="Khan S.A."/>
            <person name="Rahman M.S."/>
            <person name="Alam M."/>
            <person name="Yahiya A.S."/>
            <person name="Khan M.S."/>
            <person name="Azam M.S."/>
            <person name="Haque T."/>
            <person name="Lashkar M.Z.H."/>
            <person name="Akhand A.I."/>
            <person name="Morshed G."/>
            <person name="Roy S."/>
            <person name="Uddin K.S."/>
            <person name="Rabeya T."/>
            <person name="Hossain A.S."/>
            <person name="Chowdhury A."/>
            <person name="Snigdha A.R."/>
            <person name="Mortoza M.S."/>
            <person name="Matin S.A."/>
            <person name="Hoque S.M.E."/>
            <person name="Islam M.K."/>
            <person name="Roy D.K."/>
            <person name="Haider R."/>
            <person name="Moosa M.M."/>
            <person name="Elias S.M."/>
            <person name="Hasan A.M."/>
            <person name="Jahan S."/>
            <person name="Shafiuddin M."/>
            <person name="Mahmood N."/>
            <person name="Shommy N.S."/>
        </authorList>
    </citation>
    <scope>NUCLEOTIDE SEQUENCE [LARGE SCALE GENOMIC DNA]</scope>
    <source>
        <strain evidence="2">cv. O-4</strain>
    </source>
</reference>
<sequence length="41" mass="5007">MWKVRRIPVKFPDPRYGAVKFPRYRFPVAVKWTTITHNHPL</sequence>
<protein>
    <submittedName>
        <fullName evidence="1">Uncharacterized protein</fullName>
    </submittedName>
</protein>
<accession>A0A1R3K4M7</accession>
<proteinExistence type="predicted"/>
<dbReference type="AlphaFoldDB" id="A0A1R3K4M7"/>
<comment type="caution">
    <text evidence="1">The sequence shown here is derived from an EMBL/GenBank/DDBJ whole genome shotgun (WGS) entry which is preliminary data.</text>
</comment>
<evidence type="ECO:0000313" key="2">
    <source>
        <dbReference type="Proteomes" id="UP000187203"/>
    </source>
</evidence>
<evidence type="ECO:0000313" key="1">
    <source>
        <dbReference type="EMBL" id="OMP02042.1"/>
    </source>
</evidence>
<keyword evidence="2" id="KW-1185">Reference proteome</keyword>
<name>A0A1R3K4M7_9ROSI</name>
<gene>
    <name evidence="1" type="ORF">COLO4_11395</name>
</gene>
<dbReference type="EMBL" id="AWUE01014693">
    <property type="protein sequence ID" value="OMP02042.1"/>
    <property type="molecule type" value="Genomic_DNA"/>
</dbReference>
<organism evidence="1 2">
    <name type="scientific">Corchorus olitorius</name>
    <dbReference type="NCBI Taxonomy" id="93759"/>
    <lineage>
        <taxon>Eukaryota</taxon>
        <taxon>Viridiplantae</taxon>
        <taxon>Streptophyta</taxon>
        <taxon>Embryophyta</taxon>
        <taxon>Tracheophyta</taxon>
        <taxon>Spermatophyta</taxon>
        <taxon>Magnoliopsida</taxon>
        <taxon>eudicotyledons</taxon>
        <taxon>Gunneridae</taxon>
        <taxon>Pentapetalae</taxon>
        <taxon>rosids</taxon>
        <taxon>malvids</taxon>
        <taxon>Malvales</taxon>
        <taxon>Malvaceae</taxon>
        <taxon>Grewioideae</taxon>
        <taxon>Apeibeae</taxon>
        <taxon>Corchorus</taxon>
    </lineage>
</organism>
<dbReference type="Proteomes" id="UP000187203">
    <property type="component" value="Unassembled WGS sequence"/>
</dbReference>